<evidence type="ECO:0000256" key="5">
    <source>
        <dbReference type="ARBA" id="ARBA00022840"/>
    </source>
</evidence>
<dbReference type="InterPro" id="IPR002173">
    <property type="entry name" value="Carboh/pur_kinase_PfkB_CS"/>
</dbReference>
<gene>
    <name evidence="8" type="ORF">SAMN04488090_4813</name>
</gene>
<dbReference type="PROSITE" id="PS00584">
    <property type="entry name" value="PFKB_KINASES_2"/>
    <property type="match status" value="1"/>
</dbReference>
<keyword evidence="9" id="KW-1185">Reference proteome</keyword>
<dbReference type="PROSITE" id="PS00583">
    <property type="entry name" value="PFKB_KINASES_1"/>
    <property type="match status" value="1"/>
</dbReference>
<dbReference type="STRING" id="563176.SAMN04488090_4813"/>
<name>A0A1G9Y649_9BACT</name>
<dbReference type="OrthoDB" id="9801219at2"/>
<evidence type="ECO:0000313" key="8">
    <source>
        <dbReference type="EMBL" id="SDN03923.1"/>
    </source>
</evidence>
<dbReference type="FunFam" id="3.40.1190.20:FF:000001">
    <property type="entry name" value="Phosphofructokinase"/>
    <property type="match status" value="1"/>
</dbReference>
<reference evidence="8 9" key="1">
    <citation type="submission" date="2016-10" db="EMBL/GenBank/DDBJ databases">
        <authorList>
            <person name="de Groot N.N."/>
        </authorList>
    </citation>
    <scope>NUCLEOTIDE SEQUENCE [LARGE SCALE GENOMIC DNA]</scope>
    <source>
        <strain evidence="8 9">DSM 21668</strain>
    </source>
</reference>
<dbReference type="PIRSF" id="PIRSF000535">
    <property type="entry name" value="1PFK/6PFK/LacC"/>
    <property type="match status" value="1"/>
</dbReference>
<keyword evidence="5" id="KW-0067">ATP-binding</keyword>
<proteinExistence type="inferred from homology"/>
<evidence type="ECO:0000256" key="2">
    <source>
        <dbReference type="ARBA" id="ARBA00022679"/>
    </source>
</evidence>
<dbReference type="Pfam" id="PF00294">
    <property type="entry name" value="PfkB"/>
    <property type="match status" value="1"/>
</dbReference>
<dbReference type="GO" id="GO:0005524">
    <property type="term" value="F:ATP binding"/>
    <property type="evidence" value="ECO:0007669"/>
    <property type="project" value="UniProtKB-KW"/>
</dbReference>
<keyword evidence="2 6" id="KW-0808">Transferase</keyword>
<dbReference type="SUPFAM" id="SSF53613">
    <property type="entry name" value="Ribokinase-like"/>
    <property type="match status" value="1"/>
</dbReference>
<dbReference type="Gene3D" id="3.40.1190.20">
    <property type="match status" value="1"/>
</dbReference>
<evidence type="ECO:0000256" key="3">
    <source>
        <dbReference type="ARBA" id="ARBA00022741"/>
    </source>
</evidence>
<dbReference type="InterPro" id="IPR011611">
    <property type="entry name" value="PfkB_dom"/>
</dbReference>
<feature type="domain" description="Carbohydrate kinase PfkB" evidence="7">
    <location>
        <begin position="22"/>
        <end position="289"/>
    </location>
</feature>
<dbReference type="PANTHER" id="PTHR46566">
    <property type="entry name" value="1-PHOSPHOFRUCTOKINASE-RELATED"/>
    <property type="match status" value="1"/>
</dbReference>
<dbReference type="GO" id="GO:0003872">
    <property type="term" value="F:6-phosphofructokinase activity"/>
    <property type="evidence" value="ECO:0007669"/>
    <property type="project" value="TreeGrafter"/>
</dbReference>
<sequence length="304" mass="31970">MIVTLTISPAVDKSAVIDGLIPEKKLRCRDVRREPGGGGINVSKALKELGEASHAVFAAGGPNGTALAQMLTEAGLAFTAVPIAAESREDLSVTDAQSGAQYRFVMPGAPLTGQEEGHLLEAVWSHRPALLVASGSLPPSADPGFYARLAREAKIRGVRLVLDTSGEPLQRAVREGVFLLKPNLSELAALTGRENISDEAIVPAAREVISRGGCETMVVSMGSKGAWLVTAEEDRFLPAPDVQVRSTVGAGDSMVAGMVHQLALGKTPHEMARFGVACGSAATMNAGTHLFNREDVFRLLDQNL</sequence>
<dbReference type="CDD" id="cd01164">
    <property type="entry name" value="FruK_PfkB_like"/>
    <property type="match status" value="1"/>
</dbReference>
<keyword evidence="4 8" id="KW-0418">Kinase</keyword>
<dbReference type="EMBL" id="FNGS01000012">
    <property type="protein sequence ID" value="SDN03923.1"/>
    <property type="molecule type" value="Genomic_DNA"/>
</dbReference>
<comment type="similarity">
    <text evidence="1">Belongs to the carbohydrate kinase PfkB family.</text>
</comment>
<accession>A0A1G9Y649</accession>
<evidence type="ECO:0000256" key="6">
    <source>
        <dbReference type="PIRNR" id="PIRNR000535"/>
    </source>
</evidence>
<dbReference type="InterPro" id="IPR029056">
    <property type="entry name" value="Ribokinase-like"/>
</dbReference>
<dbReference type="AlphaFoldDB" id="A0A1G9Y649"/>
<evidence type="ECO:0000256" key="4">
    <source>
        <dbReference type="ARBA" id="ARBA00022777"/>
    </source>
</evidence>
<dbReference type="PANTHER" id="PTHR46566:SF2">
    <property type="entry name" value="ATP-DEPENDENT 6-PHOSPHOFRUCTOKINASE ISOZYME 2"/>
    <property type="match status" value="1"/>
</dbReference>
<dbReference type="RefSeq" id="WP_093209037.1">
    <property type="nucleotide sequence ID" value="NZ_FNGS01000012.1"/>
</dbReference>
<evidence type="ECO:0000259" key="7">
    <source>
        <dbReference type="Pfam" id="PF00294"/>
    </source>
</evidence>
<dbReference type="GO" id="GO:0005829">
    <property type="term" value="C:cytosol"/>
    <property type="evidence" value="ECO:0007669"/>
    <property type="project" value="TreeGrafter"/>
</dbReference>
<keyword evidence="3" id="KW-0547">Nucleotide-binding</keyword>
<evidence type="ECO:0000313" key="9">
    <source>
        <dbReference type="Proteomes" id="UP000198901"/>
    </source>
</evidence>
<dbReference type="Proteomes" id="UP000198901">
    <property type="component" value="Unassembled WGS sequence"/>
</dbReference>
<organism evidence="8 9">
    <name type="scientific">Siphonobacter aquaeclarae</name>
    <dbReference type="NCBI Taxonomy" id="563176"/>
    <lineage>
        <taxon>Bacteria</taxon>
        <taxon>Pseudomonadati</taxon>
        <taxon>Bacteroidota</taxon>
        <taxon>Cytophagia</taxon>
        <taxon>Cytophagales</taxon>
        <taxon>Cytophagaceae</taxon>
        <taxon>Siphonobacter</taxon>
    </lineage>
</organism>
<evidence type="ECO:0000256" key="1">
    <source>
        <dbReference type="ARBA" id="ARBA00010688"/>
    </source>
</evidence>
<dbReference type="NCBIfam" id="TIGR03168">
    <property type="entry name" value="1-PFK"/>
    <property type="match status" value="1"/>
</dbReference>
<dbReference type="InterPro" id="IPR017583">
    <property type="entry name" value="Tagatose/fructose_Pkinase"/>
</dbReference>
<protein>
    <submittedName>
        <fullName evidence="8">6-phosphofructokinase 2</fullName>
    </submittedName>
</protein>